<accession>A0A318SUE9</accession>
<feature type="transmembrane region" description="Helical" evidence="5">
    <location>
        <begin position="224"/>
        <end position="241"/>
    </location>
</feature>
<evidence type="ECO:0000256" key="5">
    <source>
        <dbReference type="SAM" id="Phobius"/>
    </source>
</evidence>
<evidence type="ECO:0000256" key="4">
    <source>
        <dbReference type="ARBA" id="ARBA00023136"/>
    </source>
</evidence>
<reference evidence="6 7" key="1">
    <citation type="submission" date="2018-06" db="EMBL/GenBank/DDBJ databases">
        <title>Genomic Encyclopedia of Type Strains, Phase III (KMG-III): the genomes of soil and plant-associated and newly described type strains.</title>
        <authorList>
            <person name="Whitman W."/>
        </authorList>
    </citation>
    <scope>NUCLEOTIDE SEQUENCE [LARGE SCALE GENOMIC DNA]</scope>
    <source>
        <strain evidence="6 7">ORS 1419</strain>
    </source>
</reference>
<feature type="transmembrane region" description="Helical" evidence="5">
    <location>
        <begin position="262"/>
        <end position="283"/>
    </location>
</feature>
<keyword evidence="7" id="KW-1185">Reference proteome</keyword>
<feature type="transmembrane region" description="Helical" evidence="5">
    <location>
        <begin position="183"/>
        <end position="204"/>
    </location>
</feature>
<evidence type="ECO:0000313" key="6">
    <source>
        <dbReference type="EMBL" id="PYE85303.1"/>
    </source>
</evidence>
<organism evidence="6 7">
    <name type="scientific">Phyllobacterium leguminum</name>
    <dbReference type="NCBI Taxonomy" id="314237"/>
    <lineage>
        <taxon>Bacteria</taxon>
        <taxon>Pseudomonadati</taxon>
        <taxon>Pseudomonadota</taxon>
        <taxon>Alphaproteobacteria</taxon>
        <taxon>Hyphomicrobiales</taxon>
        <taxon>Phyllobacteriaceae</taxon>
        <taxon>Phyllobacterium</taxon>
    </lineage>
</organism>
<evidence type="ECO:0000256" key="1">
    <source>
        <dbReference type="ARBA" id="ARBA00004141"/>
    </source>
</evidence>
<dbReference type="GO" id="GO:0022857">
    <property type="term" value="F:transmembrane transporter activity"/>
    <property type="evidence" value="ECO:0007669"/>
    <property type="project" value="InterPro"/>
</dbReference>
<dbReference type="AlphaFoldDB" id="A0A318SUE9"/>
<comment type="subcellular location">
    <subcellularLocation>
        <location evidence="1">Membrane</location>
        <topology evidence="1">Multi-pass membrane protein</topology>
    </subcellularLocation>
</comment>
<dbReference type="InterPro" id="IPR052962">
    <property type="entry name" value="AA_Transporter_AGT"/>
</dbReference>
<dbReference type="PIRSF" id="PIRSF006060">
    <property type="entry name" value="AA_transporter"/>
    <property type="match status" value="1"/>
</dbReference>
<evidence type="ECO:0000313" key="7">
    <source>
        <dbReference type="Proteomes" id="UP000247454"/>
    </source>
</evidence>
<comment type="caution">
    <text evidence="6">The sequence shown here is derived from an EMBL/GenBank/DDBJ whole genome shotgun (WGS) entry which is preliminary data.</text>
</comment>
<dbReference type="RefSeq" id="WP_181418456.1">
    <property type="nucleotide sequence ID" value="NZ_QJTF01000031.1"/>
</dbReference>
<evidence type="ECO:0000256" key="3">
    <source>
        <dbReference type="ARBA" id="ARBA00022989"/>
    </source>
</evidence>
<dbReference type="InterPro" id="IPR002293">
    <property type="entry name" value="AA/rel_permease1"/>
</dbReference>
<protein>
    <submittedName>
        <fullName evidence="6">Amino acid/polyamine/organocation transporter (APC superfamily)</fullName>
    </submittedName>
</protein>
<dbReference type="Pfam" id="PF13520">
    <property type="entry name" value="AA_permease_2"/>
    <property type="match status" value="1"/>
</dbReference>
<feature type="transmembrane region" description="Helical" evidence="5">
    <location>
        <begin position="29"/>
        <end position="52"/>
    </location>
</feature>
<feature type="transmembrane region" description="Helical" evidence="5">
    <location>
        <begin position="389"/>
        <end position="410"/>
    </location>
</feature>
<keyword evidence="3 5" id="KW-1133">Transmembrane helix</keyword>
<dbReference type="Gene3D" id="1.20.1740.10">
    <property type="entry name" value="Amino acid/polyamine transporter I"/>
    <property type="match status" value="1"/>
</dbReference>
<dbReference type="PANTHER" id="PTHR47547">
    <property type="match status" value="1"/>
</dbReference>
<proteinExistence type="predicted"/>
<dbReference type="Proteomes" id="UP000247454">
    <property type="component" value="Unassembled WGS sequence"/>
</dbReference>
<evidence type="ECO:0000256" key="2">
    <source>
        <dbReference type="ARBA" id="ARBA00022692"/>
    </source>
</evidence>
<gene>
    <name evidence="6" type="ORF">C7477_1315</name>
</gene>
<keyword evidence="4 5" id="KW-0472">Membrane</keyword>
<feature type="transmembrane region" description="Helical" evidence="5">
    <location>
        <begin position="303"/>
        <end position="321"/>
    </location>
</feature>
<feature type="transmembrane region" description="Helical" evidence="5">
    <location>
        <begin position="58"/>
        <end position="78"/>
    </location>
</feature>
<feature type="transmembrane region" description="Helical" evidence="5">
    <location>
        <begin position="479"/>
        <end position="500"/>
    </location>
</feature>
<sequence>MSVYSADPQEIPAAISETHIAPRRDISPFALMLTGLGSIIGSGWLFGAWRAAGLAGPGAIFTWLVGAAIITMIAITYSELGAMFPDSGGMVRYGHYSHGMLVGFIAGWANWIAIVSVIPIEAEASVQYTSSWPWAWAHGLYVQGAGGAGELSASGLILAALLVLVYFLLNFWSVKLFAHSNSLITLFKLVVPALTGVALIASGFHTGNFSVPAQGGVSTFDLPAILTAVATAGIVFSYNGFQSPINLAGEARNPGRSVPLAVLGSIALATVIYLLLQVAYLGAVPPDLLAKAGWHGIDFASPFAELAIVINLQWLAVLLYVDAFISPSGTGLTYTATTARMIYGMERNGTMPKMFGRIDPYWRVPRPAMFFNLAVSYLFLIFFRGWSTLAAVISVATIISYLTGPISVMALRRYAPELHRPLRIPGMSLLAPVSFVLATELLYWARWPLTGEIILLMLVALPVYIYYQRRQGPKDLRNNLRASAWFLTYLPAIAFLSWIGSTTFGGLGYLSYGPDLAVVAVVALGFYFWGVRSGWRTPALEQAKNGHIEAAPELAMPLAK</sequence>
<feature type="transmembrane region" description="Helical" evidence="5">
    <location>
        <begin position="151"/>
        <end position="171"/>
    </location>
</feature>
<feature type="transmembrane region" description="Helical" evidence="5">
    <location>
        <begin position="449"/>
        <end position="467"/>
    </location>
</feature>
<feature type="transmembrane region" description="Helical" evidence="5">
    <location>
        <begin position="512"/>
        <end position="530"/>
    </location>
</feature>
<feature type="transmembrane region" description="Helical" evidence="5">
    <location>
        <begin position="99"/>
        <end position="120"/>
    </location>
</feature>
<dbReference type="EMBL" id="QJTF01000031">
    <property type="protein sequence ID" value="PYE85303.1"/>
    <property type="molecule type" value="Genomic_DNA"/>
</dbReference>
<feature type="transmembrane region" description="Helical" evidence="5">
    <location>
        <begin position="422"/>
        <end position="443"/>
    </location>
</feature>
<dbReference type="PANTHER" id="PTHR47547:SF1">
    <property type="entry name" value="ASPARTATE-PROTON SYMPORTER"/>
    <property type="match status" value="1"/>
</dbReference>
<name>A0A318SUE9_9HYPH</name>
<feature type="transmembrane region" description="Helical" evidence="5">
    <location>
        <begin position="364"/>
        <end position="383"/>
    </location>
</feature>
<dbReference type="GO" id="GO:0016020">
    <property type="term" value="C:membrane"/>
    <property type="evidence" value="ECO:0007669"/>
    <property type="project" value="UniProtKB-SubCell"/>
</dbReference>
<keyword evidence="2 5" id="KW-0812">Transmembrane</keyword>